<protein>
    <submittedName>
        <fullName evidence="2">Uncharacterized protein</fullName>
    </submittedName>
</protein>
<accession>A0A0Q0T610</accession>
<keyword evidence="3" id="KW-1185">Reference proteome</keyword>
<keyword evidence="1" id="KW-0812">Transmembrane</keyword>
<evidence type="ECO:0000313" key="2">
    <source>
        <dbReference type="EMBL" id="KQB55398.1"/>
    </source>
</evidence>
<comment type="caution">
    <text evidence="2">The sequence shown here is derived from an EMBL/GenBank/DDBJ whole genome shotgun (WGS) entry which is preliminary data.</text>
</comment>
<organism evidence="2 3">
    <name type="scientific">Pseudomonas endophytica</name>
    <dbReference type="NCBI Taxonomy" id="1563157"/>
    <lineage>
        <taxon>Bacteria</taxon>
        <taxon>Pseudomonadati</taxon>
        <taxon>Pseudomonadota</taxon>
        <taxon>Gammaproteobacteria</taxon>
        <taxon>Pseudomonadales</taxon>
        <taxon>Pseudomonadaceae</taxon>
        <taxon>Pseudomonas</taxon>
    </lineage>
</organism>
<dbReference type="EMBL" id="LLWH01000009">
    <property type="protein sequence ID" value="KQB55398.1"/>
    <property type="molecule type" value="Genomic_DNA"/>
</dbReference>
<proteinExistence type="predicted"/>
<evidence type="ECO:0000313" key="3">
    <source>
        <dbReference type="Proteomes" id="UP000050342"/>
    </source>
</evidence>
<dbReference type="STRING" id="1563157.AQS70_18725"/>
<name>A0A0Q0T610_9PSED</name>
<sequence length="152" mass="16285">MDVLSDGKADILATIIGDTSSDETNLPAVPMTLHPAAVAVAAAVAAGYLTAVAVTRLRTFEKAASAQAHSMLHSVHDAHVGHLRKQFDDTMAVARGRIVEALRTRYKMDEGLMRKDRLARAMADVKSLTSDLRHDLDASAAGLHVFADGRRV</sequence>
<keyword evidence="1" id="KW-1133">Transmembrane helix</keyword>
<reference evidence="2 3" key="1">
    <citation type="submission" date="2015-10" db="EMBL/GenBank/DDBJ databases">
        <title>Pseudomonas helleri sp. nov. and Pseudomonas weihenstephanensis sp. nov., isolated from raw cows milk.</title>
        <authorList>
            <person name="Von Neubeck M."/>
            <person name="Huptas C."/>
            <person name="Wenning M."/>
            <person name="Scherer S."/>
        </authorList>
    </citation>
    <scope>NUCLEOTIDE SEQUENCE [LARGE SCALE GENOMIC DNA]</scope>
    <source>
        <strain evidence="2 3">BSTT44</strain>
    </source>
</reference>
<keyword evidence="1" id="KW-0472">Membrane</keyword>
<dbReference type="AlphaFoldDB" id="A0A0Q0T610"/>
<gene>
    <name evidence="2" type="ORF">AQS70_18725</name>
</gene>
<feature type="transmembrane region" description="Helical" evidence="1">
    <location>
        <begin position="33"/>
        <end position="54"/>
    </location>
</feature>
<evidence type="ECO:0000256" key="1">
    <source>
        <dbReference type="SAM" id="Phobius"/>
    </source>
</evidence>
<dbReference type="Proteomes" id="UP000050342">
    <property type="component" value="Unassembled WGS sequence"/>
</dbReference>